<evidence type="ECO:0000256" key="5">
    <source>
        <dbReference type="ARBA" id="ARBA00022679"/>
    </source>
</evidence>
<keyword evidence="8 10" id="KW-1133">Transmembrane helix</keyword>
<dbReference type="GO" id="GO:0006506">
    <property type="term" value="P:GPI anchor biosynthetic process"/>
    <property type="evidence" value="ECO:0007669"/>
    <property type="project" value="UniProtKB-UniPathway"/>
</dbReference>
<comment type="caution">
    <text evidence="11">The sequence shown here is derived from an EMBL/GenBank/DDBJ whole genome shotgun (WGS) entry which is preliminary data.</text>
</comment>
<keyword evidence="3" id="KW-0337">GPI-anchor biosynthesis</keyword>
<dbReference type="AlphaFoldDB" id="A0A1F6AWQ6"/>
<comment type="pathway">
    <text evidence="2">Glycolipid biosynthesis; glycosylphosphatidylinositol-anchor biosynthesis.</text>
</comment>
<feature type="transmembrane region" description="Helical" evidence="10">
    <location>
        <begin position="316"/>
        <end position="333"/>
    </location>
</feature>
<keyword evidence="7" id="KW-0256">Endoplasmic reticulum</keyword>
<evidence type="ECO:0000313" key="12">
    <source>
        <dbReference type="Proteomes" id="UP000176409"/>
    </source>
</evidence>
<keyword evidence="9 10" id="KW-0472">Membrane</keyword>
<dbReference type="GO" id="GO:0031501">
    <property type="term" value="C:mannosyltransferase complex"/>
    <property type="evidence" value="ECO:0007669"/>
    <property type="project" value="TreeGrafter"/>
</dbReference>
<dbReference type="GO" id="GO:0016020">
    <property type="term" value="C:membrane"/>
    <property type="evidence" value="ECO:0007669"/>
    <property type="project" value="GOC"/>
</dbReference>
<dbReference type="PANTHER" id="PTHR12468">
    <property type="entry name" value="GPI MANNOSYLTRANSFERASE 2"/>
    <property type="match status" value="1"/>
</dbReference>
<keyword evidence="5" id="KW-0808">Transferase</keyword>
<dbReference type="EMBL" id="MFJZ01000058">
    <property type="protein sequence ID" value="OGG29119.1"/>
    <property type="molecule type" value="Genomic_DNA"/>
</dbReference>
<feature type="transmembrane region" description="Helical" evidence="10">
    <location>
        <begin position="87"/>
        <end position="110"/>
    </location>
</feature>
<evidence type="ECO:0000256" key="9">
    <source>
        <dbReference type="ARBA" id="ARBA00023136"/>
    </source>
</evidence>
<dbReference type="Proteomes" id="UP000176409">
    <property type="component" value="Unassembled WGS sequence"/>
</dbReference>
<feature type="transmembrane region" description="Helical" evidence="10">
    <location>
        <begin position="159"/>
        <end position="188"/>
    </location>
</feature>
<dbReference type="Pfam" id="PF04188">
    <property type="entry name" value="Mannosyl_trans2"/>
    <property type="match status" value="1"/>
</dbReference>
<dbReference type="PANTHER" id="PTHR12468:SF2">
    <property type="entry name" value="GPI MANNOSYLTRANSFERASE 2"/>
    <property type="match status" value="1"/>
</dbReference>
<accession>A0A1F6AWQ6</accession>
<dbReference type="STRING" id="1798396.A2973_00775"/>
<feature type="transmembrane region" description="Helical" evidence="10">
    <location>
        <begin position="340"/>
        <end position="362"/>
    </location>
</feature>
<comment type="subcellular location">
    <subcellularLocation>
        <location evidence="1">Endoplasmic reticulum membrane</location>
        <topology evidence="1">Multi-pass membrane protein</topology>
    </subcellularLocation>
</comment>
<evidence type="ECO:0000256" key="2">
    <source>
        <dbReference type="ARBA" id="ARBA00004687"/>
    </source>
</evidence>
<evidence type="ECO:0000256" key="10">
    <source>
        <dbReference type="SAM" id="Phobius"/>
    </source>
</evidence>
<evidence type="ECO:0008006" key="13">
    <source>
        <dbReference type="Google" id="ProtNLM"/>
    </source>
</evidence>
<dbReference type="GO" id="GO:0004376">
    <property type="term" value="F:GPI mannosyltransferase activity"/>
    <property type="evidence" value="ECO:0007669"/>
    <property type="project" value="InterPro"/>
</dbReference>
<evidence type="ECO:0000256" key="8">
    <source>
        <dbReference type="ARBA" id="ARBA00022989"/>
    </source>
</evidence>
<dbReference type="InterPro" id="IPR007315">
    <property type="entry name" value="PIG-V/Gpi18"/>
</dbReference>
<evidence type="ECO:0000313" key="11">
    <source>
        <dbReference type="EMBL" id="OGG29119.1"/>
    </source>
</evidence>
<keyword evidence="4" id="KW-0328">Glycosyltransferase</keyword>
<evidence type="ECO:0000256" key="3">
    <source>
        <dbReference type="ARBA" id="ARBA00022502"/>
    </source>
</evidence>
<evidence type="ECO:0000256" key="1">
    <source>
        <dbReference type="ARBA" id="ARBA00004477"/>
    </source>
</evidence>
<organism evidence="11 12">
    <name type="scientific">Candidatus Gottesmanbacteria bacterium RIFCSPLOWO2_01_FULL_49_10</name>
    <dbReference type="NCBI Taxonomy" id="1798396"/>
    <lineage>
        <taxon>Bacteria</taxon>
        <taxon>Candidatus Gottesmaniibacteriota</taxon>
    </lineage>
</organism>
<feature type="transmembrane region" description="Helical" evidence="10">
    <location>
        <begin position="292"/>
        <end position="310"/>
    </location>
</feature>
<feature type="transmembrane region" description="Helical" evidence="10">
    <location>
        <begin position="200"/>
        <end position="219"/>
    </location>
</feature>
<protein>
    <recommendedName>
        <fullName evidence="13">Glycosyltransferase RgtA/B/C/D-like domain-containing protein</fullName>
    </recommendedName>
</protein>
<dbReference type="UniPathway" id="UPA00196"/>
<feature type="transmembrane region" description="Helical" evidence="10">
    <location>
        <begin position="122"/>
        <end position="153"/>
    </location>
</feature>
<proteinExistence type="predicted"/>
<feature type="transmembrane region" description="Helical" evidence="10">
    <location>
        <begin position="12"/>
        <end position="33"/>
    </location>
</feature>
<evidence type="ECO:0000256" key="7">
    <source>
        <dbReference type="ARBA" id="ARBA00022824"/>
    </source>
</evidence>
<name>A0A1F6AWQ6_9BACT</name>
<dbReference type="GO" id="GO:0000009">
    <property type="term" value="F:alpha-1,6-mannosyltransferase activity"/>
    <property type="evidence" value="ECO:0007669"/>
    <property type="project" value="InterPro"/>
</dbReference>
<keyword evidence="6 10" id="KW-0812">Transmembrane</keyword>
<gene>
    <name evidence="11" type="ORF">A2973_00775</name>
</gene>
<feature type="transmembrane region" description="Helical" evidence="10">
    <location>
        <begin position="266"/>
        <end position="285"/>
    </location>
</feature>
<sequence length="364" mass="40758">MKQLFRDAACIGSIYLLWKLFLIGISSLAPHIISLRQGFLGPTPWANMDGVHYLSIAENGYVQFEQAFFPLYPLIIQFISRIANTSYALSALIISNASFFVGLLVFYRLAKLTDRAKPLRAVILLLVFPTSFFFAATYTESLYFLFATVVIFATKKHRFVLAGILGFLASLTRLFGVFLLVISGYEYIKVYGYRIHARHMLSLLLIPLGLVAYMIYLQYAVGDPIAFIHAQPAFGAGRTGGTIVLPPQVLWRYGKILTTVVPDSPVWAVAFFELTAFLFGMWVLYRGWRAGWDASYLFYSGAVLVVPALTGTLSSVPRYMLCAIPLFLILSSFSSRKFYFVYALVSISVFIMGAALYLQGYFVG</sequence>
<evidence type="ECO:0000256" key="4">
    <source>
        <dbReference type="ARBA" id="ARBA00022676"/>
    </source>
</evidence>
<evidence type="ECO:0000256" key="6">
    <source>
        <dbReference type="ARBA" id="ARBA00022692"/>
    </source>
</evidence>
<reference evidence="11 12" key="1">
    <citation type="journal article" date="2016" name="Nat. Commun.">
        <title>Thousands of microbial genomes shed light on interconnected biogeochemical processes in an aquifer system.</title>
        <authorList>
            <person name="Anantharaman K."/>
            <person name="Brown C.T."/>
            <person name="Hug L.A."/>
            <person name="Sharon I."/>
            <person name="Castelle C.J."/>
            <person name="Probst A.J."/>
            <person name="Thomas B.C."/>
            <person name="Singh A."/>
            <person name="Wilkins M.J."/>
            <person name="Karaoz U."/>
            <person name="Brodie E.L."/>
            <person name="Williams K.H."/>
            <person name="Hubbard S.S."/>
            <person name="Banfield J.F."/>
        </authorList>
    </citation>
    <scope>NUCLEOTIDE SEQUENCE [LARGE SCALE GENOMIC DNA]</scope>
</reference>